<dbReference type="Pfam" id="PF08447">
    <property type="entry name" value="PAS_3"/>
    <property type="match status" value="1"/>
</dbReference>
<dbReference type="Pfam" id="PF02518">
    <property type="entry name" value="HATPase_c"/>
    <property type="match status" value="1"/>
</dbReference>
<evidence type="ECO:0000256" key="5">
    <source>
        <dbReference type="ARBA" id="ARBA00022777"/>
    </source>
</evidence>
<dbReference type="SUPFAM" id="SSF55785">
    <property type="entry name" value="PYP-like sensor domain (PAS domain)"/>
    <property type="match status" value="3"/>
</dbReference>
<feature type="domain" description="PAS" evidence="8">
    <location>
        <begin position="438"/>
        <end position="509"/>
    </location>
</feature>
<dbReference type="InterPro" id="IPR013656">
    <property type="entry name" value="PAS_4"/>
</dbReference>
<evidence type="ECO:0000259" key="8">
    <source>
        <dbReference type="PROSITE" id="PS50112"/>
    </source>
</evidence>
<feature type="coiled-coil region" evidence="6">
    <location>
        <begin position="275"/>
        <end position="311"/>
    </location>
</feature>
<dbReference type="SMART" id="SM00086">
    <property type="entry name" value="PAC"/>
    <property type="match status" value="2"/>
</dbReference>
<dbReference type="SMART" id="SM00388">
    <property type="entry name" value="HisKA"/>
    <property type="match status" value="1"/>
</dbReference>
<dbReference type="CDD" id="cd00082">
    <property type="entry name" value="HisKA"/>
    <property type="match status" value="1"/>
</dbReference>
<dbReference type="EMBL" id="RWIT01000003">
    <property type="protein sequence ID" value="RSK49568.1"/>
    <property type="molecule type" value="Genomic_DNA"/>
</dbReference>
<name>A0A428KSR4_9BACT</name>
<feature type="domain" description="PAC" evidence="9">
    <location>
        <begin position="512"/>
        <end position="564"/>
    </location>
</feature>
<sequence>MNFSVPGTSPDEFLPALLDLSVSGVVCYAPILDAAGSVVDFAFAYLNPAAQRLLSLPARPALTYRQVFPEAEPFEAFTFHCAAYASEQPQHFELHYRNGKCGTYCQVNGRRLGELLLVSFTFSEEQDRNEVKQVRRESRPRQQTETLPAEVVVGTQHQPEVRETFYQVFEQTPACIVLLRGSEHRIEYYNEAYQRFFPEHNMLGRTIAEVQPDAVEQGFVSLLDQVFQTGGTFTGRELPLELTQPDGSRQLFYFNFTYQAYREEGRIVGVSVFAYDVTEQVLERELREAEQEKAQRRLQESEQRVRDIVKDAPFPMSVYVGDELRIHLANEAILAAWGKGPDVLGRRFTELMPELANQSIFEELHHVLRTGEVIHRRNQRVEVVIDEVLQPFYFNYTFTPLLDSAGSVYGVLNTATDVTDLILAQQRLEAYATELRESEARFRIMADVAPNQVWAVHPNGAIRYINRAFLDFVGLQSEAEYMATGWLPYLHPDEIDLTQQTLLRAITERAPYVLEHRMRRHDGQYRWLLAQGAPSFLADGELYGYVGSAIDITELKQANEQLTRTNQDLDNFVYAASHDLKQPVNNLAGLFEEIMISSTFTNPEEQEVLVPMVQEALQQLRVTIDDLAALGQAQQLRHAAPEQVVLTELMDEVLTTLEPQVRVAHARITTDFAAWPALSFARVNLRTILLNLVGNSLKYADPARPARIHISTWVERGQPVLLVEDNGLGFDAVRYGTELFHLFRRLHTHTAGTGVGLYLVNRIVEASGGIIEVDSRPGEGATFRIRFGPG</sequence>
<dbReference type="InterPro" id="IPR035965">
    <property type="entry name" value="PAS-like_dom_sf"/>
</dbReference>
<dbReference type="PANTHER" id="PTHR43304">
    <property type="entry name" value="PHYTOCHROME-LIKE PROTEIN CPH1"/>
    <property type="match status" value="1"/>
</dbReference>
<evidence type="ECO:0000256" key="4">
    <source>
        <dbReference type="ARBA" id="ARBA00022679"/>
    </source>
</evidence>
<dbReference type="EC" id="2.7.13.3" evidence="2"/>
<reference evidence="10 11" key="1">
    <citation type="submission" date="2018-12" db="EMBL/GenBank/DDBJ databases">
        <authorList>
            <person name="Feng G."/>
            <person name="Zhu H."/>
        </authorList>
    </citation>
    <scope>NUCLEOTIDE SEQUENCE [LARGE SCALE GENOMIC DNA]</scope>
    <source>
        <strain evidence="10 11">KCTC 12533</strain>
    </source>
</reference>
<comment type="caution">
    <text evidence="10">The sequence shown here is derived from an EMBL/GenBank/DDBJ whole genome shotgun (WGS) entry which is preliminary data.</text>
</comment>
<dbReference type="OrthoDB" id="9766459at2"/>
<dbReference type="InterPro" id="IPR052162">
    <property type="entry name" value="Sensor_kinase/Photoreceptor"/>
</dbReference>
<dbReference type="CDD" id="cd00130">
    <property type="entry name" value="PAS"/>
    <property type="match status" value="2"/>
</dbReference>
<evidence type="ECO:0000256" key="3">
    <source>
        <dbReference type="ARBA" id="ARBA00022553"/>
    </source>
</evidence>
<dbReference type="Gene3D" id="1.10.287.130">
    <property type="match status" value="1"/>
</dbReference>
<dbReference type="SMART" id="SM00091">
    <property type="entry name" value="PAS"/>
    <property type="match status" value="3"/>
</dbReference>
<dbReference type="InterPro" id="IPR000014">
    <property type="entry name" value="PAS"/>
</dbReference>
<feature type="domain" description="Histidine kinase" evidence="7">
    <location>
        <begin position="575"/>
        <end position="790"/>
    </location>
</feature>
<evidence type="ECO:0000313" key="10">
    <source>
        <dbReference type="EMBL" id="RSK49568.1"/>
    </source>
</evidence>
<evidence type="ECO:0000256" key="1">
    <source>
        <dbReference type="ARBA" id="ARBA00000085"/>
    </source>
</evidence>
<evidence type="ECO:0000313" key="11">
    <source>
        <dbReference type="Proteomes" id="UP000273500"/>
    </source>
</evidence>
<dbReference type="SUPFAM" id="SSF55874">
    <property type="entry name" value="ATPase domain of HSP90 chaperone/DNA topoisomerase II/histidine kinase"/>
    <property type="match status" value="1"/>
</dbReference>
<keyword evidence="11" id="KW-1185">Reference proteome</keyword>
<dbReference type="GO" id="GO:0000155">
    <property type="term" value="F:phosphorelay sensor kinase activity"/>
    <property type="evidence" value="ECO:0007669"/>
    <property type="project" value="InterPro"/>
</dbReference>
<dbReference type="InterPro" id="IPR005467">
    <property type="entry name" value="His_kinase_dom"/>
</dbReference>
<organism evidence="10 11">
    <name type="scientific">Hymenobacter rigui</name>
    <dbReference type="NCBI Taxonomy" id="334424"/>
    <lineage>
        <taxon>Bacteria</taxon>
        <taxon>Pseudomonadati</taxon>
        <taxon>Bacteroidota</taxon>
        <taxon>Cytophagia</taxon>
        <taxon>Cytophagales</taxon>
        <taxon>Hymenobacteraceae</taxon>
        <taxon>Hymenobacter</taxon>
    </lineage>
</organism>
<dbReference type="PROSITE" id="PS50113">
    <property type="entry name" value="PAC"/>
    <property type="match status" value="2"/>
</dbReference>
<comment type="catalytic activity">
    <reaction evidence="1">
        <text>ATP + protein L-histidine = ADP + protein N-phospho-L-histidine.</text>
        <dbReference type="EC" id="2.7.13.3"/>
    </reaction>
</comment>
<dbReference type="InterPro" id="IPR001610">
    <property type="entry name" value="PAC"/>
</dbReference>
<evidence type="ECO:0000259" key="9">
    <source>
        <dbReference type="PROSITE" id="PS50113"/>
    </source>
</evidence>
<evidence type="ECO:0000259" key="7">
    <source>
        <dbReference type="PROSITE" id="PS50109"/>
    </source>
</evidence>
<dbReference type="PROSITE" id="PS50112">
    <property type="entry name" value="PAS"/>
    <property type="match status" value="1"/>
</dbReference>
<dbReference type="InterPro" id="IPR003594">
    <property type="entry name" value="HATPase_dom"/>
</dbReference>
<dbReference type="InterPro" id="IPR036097">
    <property type="entry name" value="HisK_dim/P_sf"/>
</dbReference>
<dbReference type="InterPro" id="IPR013655">
    <property type="entry name" value="PAS_fold_3"/>
</dbReference>
<dbReference type="Gene3D" id="3.30.565.10">
    <property type="entry name" value="Histidine kinase-like ATPase, C-terminal domain"/>
    <property type="match status" value="1"/>
</dbReference>
<dbReference type="NCBIfam" id="TIGR00229">
    <property type="entry name" value="sensory_box"/>
    <property type="match status" value="2"/>
</dbReference>
<evidence type="ECO:0000256" key="2">
    <source>
        <dbReference type="ARBA" id="ARBA00012438"/>
    </source>
</evidence>
<feature type="domain" description="PAC" evidence="9">
    <location>
        <begin position="377"/>
        <end position="430"/>
    </location>
</feature>
<dbReference type="FunFam" id="3.30.450.20:FF:000099">
    <property type="entry name" value="Sensory box sensor histidine kinase"/>
    <property type="match status" value="1"/>
</dbReference>
<proteinExistence type="predicted"/>
<dbReference type="InterPro" id="IPR004358">
    <property type="entry name" value="Sig_transdc_His_kin-like_C"/>
</dbReference>
<dbReference type="InterPro" id="IPR003661">
    <property type="entry name" value="HisK_dim/P_dom"/>
</dbReference>
<dbReference type="InterPro" id="IPR036890">
    <property type="entry name" value="HATPase_C_sf"/>
</dbReference>
<keyword evidence="5" id="KW-0418">Kinase</keyword>
<protein>
    <recommendedName>
        <fullName evidence="2">histidine kinase</fullName>
        <ecNumber evidence="2">2.7.13.3</ecNumber>
    </recommendedName>
</protein>
<dbReference type="AlphaFoldDB" id="A0A428KSR4"/>
<dbReference type="SUPFAM" id="SSF47384">
    <property type="entry name" value="Homodimeric domain of signal transducing histidine kinase"/>
    <property type="match status" value="1"/>
</dbReference>
<dbReference type="InterPro" id="IPR000700">
    <property type="entry name" value="PAS-assoc_C"/>
</dbReference>
<dbReference type="SMART" id="SM00387">
    <property type="entry name" value="HATPase_c"/>
    <property type="match status" value="1"/>
</dbReference>
<dbReference type="PROSITE" id="PS50109">
    <property type="entry name" value="HIS_KIN"/>
    <property type="match status" value="1"/>
</dbReference>
<dbReference type="Pfam" id="PF08448">
    <property type="entry name" value="PAS_4"/>
    <property type="match status" value="2"/>
</dbReference>
<dbReference type="Proteomes" id="UP000273500">
    <property type="component" value="Unassembled WGS sequence"/>
</dbReference>
<keyword evidence="6" id="KW-0175">Coiled coil</keyword>
<keyword evidence="4" id="KW-0808">Transferase</keyword>
<dbReference type="RefSeq" id="WP_125419422.1">
    <property type="nucleotide sequence ID" value="NZ_RWIT01000003.1"/>
</dbReference>
<dbReference type="Gene3D" id="3.30.450.20">
    <property type="entry name" value="PAS domain"/>
    <property type="match status" value="3"/>
</dbReference>
<keyword evidence="3" id="KW-0597">Phosphoprotein</keyword>
<dbReference type="PANTHER" id="PTHR43304:SF1">
    <property type="entry name" value="PAC DOMAIN-CONTAINING PROTEIN"/>
    <property type="match status" value="1"/>
</dbReference>
<dbReference type="PRINTS" id="PR00344">
    <property type="entry name" value="BCTRLSENSOR"/>
</dbReference>
<dbReference type="Pfam" id="PF00512">
    <property type="entry name" value="HisKA"/>
    <property type="match status" value="1"/>
</dbReference>
<evidence type="ECO:0000256" key="6">
    <source>
        <dbReference type="SAM" id="Coils"/>
    </source>
</evidence>
<accession>A0A428KSR4</accession>
<gene>
    <name evidence="10" type="ORF">EI291_08755</name>
</gene>